<keyword evidence="3" id="KW-0238">DNA-binding</keyword>
<evidence type="ECO:0000256" key="5">
    <source>
        <dbReference type="SAM" id="Coils"/>
    </source>
</evidence>
<dbReference type="STRING" id="1085623.GNIT_3390"/>
<keyword evidence="1" id="KW-0678">Repressor</keyword>
<sequence length="130" mass="14904">MKIGELAKATQVSAKTIRYYESIGLLISPTREANGYRYYRLSDLETLIFIKRCRELNIPIKDIKQLVMVQHNPQASCSTVDTIIAEQLARVRQMQQDLNQLEQTLSSLFTSCSSKQIQDCFILQTLKSTE</sequence>
<organism evidence="7 8">
    <name type="scientific">Glaciecola nitratireducens (strain JCM 12485 / KCTC 12276 / FR1064)</name>
    <dbReference type="NCBI Taxonomy" id="1085623"/>
    <lineage>
        <taxon>Bacteria</taxon>
        <taxon>Pseudomonadati</taxon>
        <taxon>Pseudomonadota</taxon>
        <taxon>Gammaproteobacteria</taxon>
        <taxon>Alteromonadales</taxon>
        <taxon>Alteromonadaceae</taxon>
        <taxon>Brumicola</taxon>
    </lineage>
</organism>
<keyword evidence="2" id="KW-0805">Transcription regulation</keyword>
<evidence type="ECO:0000256" key="4">
    <source>
        <dbReference type="ARBA" id="ARBA00023163"/>
    </source>
</evidence>
<dbReference type="InterPro" id="IPR009061">
    <property type="entry name" value="DNA-bd_dom_put_sf"/>
</dbReference>
<keyword evidence="5" id="KW-0175">Coiled coil</keyword>
<dbReference type="SUPFAM" id="SSF46955">
    <property type="entry name" value="Putative DNA-binding domain"/>
    <property type="match status" value="1"/>
</dbReference>
<dbReference type="Pfam" id="PF13411">
    <property type="entry name" value="MerR_1"/>
    <property type="match status" value="1"/>
</dbReference>
<dbReference type="RefSeq" id="WP_014110355.1">
    <property type="nucleotide sequence ID" value="NC_016041.1"/>
</dbReference>
<dbReference type="AlphaFoldDB" id="G4QN65"/>
<dbReference type="PROSITE" id="PS00552">
    <property type="entry name" value="HTH_MERR_1"/>
    <property type="match status" value="1"/>
</dbReference>
<feature type="coiled-coil region" evidence="5">
    <location>
        <begin position="84"/>
        <end position="111"/>
    </location>
</feature>
<dbReference type="PROSITE" id="PS50937">
    <property type="entry name" value="HTH_MERR_2"/>
    <property type="match status" value="1"/>
</dbReference>
<accession>G4QN65</accession>
<dbReference type="InterPro" id="IPR000551">
    <property type="entry name" value="MerR-type_HTH_dom"/>
</dbReference>
<dbReference type="Gene3D" id="1.10.1660.10">
    <property type="match status" value="1"/>
</dbReference>
<dbReference type="KEGG" id="gni:GNIT_3390"/>
<proteinExistence type="predicted"/>
<dbReference type="InterPro" id="IPR047057">
    <property type="entry name" value="MerR_fam"/>
</dbReference>
<evidence type="ECO:0000256" key="1">
    <source>
        <dbReference type="ARBA" id="ARBA00022491"/>
    </source>
</evidence>
<feature type="domain" description="HTH merR-type" evidence="6">
    <location>
        <begin position="1"/>
        <end position="69"/>
    </location>
</feature>
<evidence type="ECO:0000256" key="2">
    <source>
        <dbReference type="ARBA" id="ARBA00023015"/>
    </source>
</evidence>
<dbReference type="OrthoDB" id="9808480at2"/>
<gene>
    <name evidence="7" type="ordered locus">GNIT_3390</name>
</gene>
<evidence type="ECO:0000259" key="6">
    <source>
        <dbReference type="PROSITE" id="PS50937"/>
    </source>
</evidence>
<dbReference type="HOGENOM" id="CLU_060077_2_0_6"/>
<evidence type="ECO:0000256" key="3">
    <source>
        <dbReference type="ARBA" id="ARBA00023125"/>
    </source>
</evidence>
<keyword evidence="4" id="KW-0804">Transcription</keyword>
<dbReference type="PANTHER" id="PTHR30204">
    <property type="entry name" value="REDOX-CYCLING DRUG-SENSING TRANSCRIPTIONAL ACTIVATOR SOXR"/>
    <property type="match status" value="1"/>
</dbReference>
<evidence type="ECO:0000313" key="8">
    <source>
        <dbReference type="Proteomes" id="UP000009282"/>
    </source>
</evidence>
<keyword evidence="8" id="KW-1185">Reference proteome</keyword>
<dbReference type="EMBL" id="CP003060">
    <property type="protein sequence ID" value="AEP31484.1"/>
    <property type="molecule type" value="Genomic_DNA"/>
</dbReference>
<dbReference type="SMART" id="SM00422">
    <property type="entry name" value="HTH_MERR"/>
    <property type="match status" value="1"/>
</dbReference>
<protein>
    <submittedName>
        <fullName evidence="7">Transcriptional regulator, MerR family protein</fullName>
    </submittedName>
</protein>
<evidence type="ECO:0000313" key="7">
    <source>
        <dbReference type="EMBL" id="AEP31484.1"/>
    </source>
</evidence>
<reference evidence="7 8" key="1">
    <citation type="journal article" date="2011" name="J. Bacteriol.">
        <title>Complete genome sequence of seawater bacterium Glaciecola nitratireducens FR1064T.</title>
        <authorList>
            <person name="Bian F."/>
            <person name="Qin Q.L."/>
            <person name="Xie B.B."/>
            <person name="Shu Y.L."/>
            <person name="Zhang X.Y."/>
            <person name="Yu Y."/>
            <person name="Chen B."/>
            <person name="Chen X.L."/>
            <person name="Zhou B.C."/>
            <person name="Zhang Y.Z."/>
        </authorList>
    </citation>
    <scope>NUCLEOTIDE SEQUENCE [LARGE SCALE GENOMIC DNA]</scope>
    <source>
        <strain evidence="8">JCM 12485 / KCTC 12276 / FR1064</strain>
    </source>
</reference>
<dbReference type="PRINTS" id="PR00040">
    <property type="entry name" value="HTHMERR"/>
</dbReference>
<dbReference type="GO" id="GO:0003700">
    <property type="term" value="F:DNA-binding transcription factor activity"/>
    <property type="evidence" value="ECO:0007669"/>
    <property type="project" value="InterPro"/>
</dbReference>
<dbReference type="Proteomes" id="UP000009282">
    <property type="component" value="Chromosome"/>
</dbReference>
<dbReference type="GO" id="GO:0003677">
    <property type="term" value="F:DNA binding"/>
    <property type="evidence" value="ECO:0007669"/>
    <property type="project" value="UniProtKB-KW"/>
</dbReference>
<dbReference type="eggNOG" id="COG0789">
    <property type="taxonomic scope" value="Bacteria"/>
</dbReference>
<dbReference type="PANTHER" id="PTHR30204:SF69">
    <property type="entry name" value="MERR-FAMILY TRANSCRIPTIONAL REGULATOR"/>
    <property type="match status" value="1"/>
</dbReference>
<name>G4QN65_GLANF</name>